<dbReference type="InterPro" id="IPR014762">
    <property type="entry name" value="DNA_mismatch_repair_CS"/>
</dbReference>
<comment type="similarity">
    <text evidence="1 5">Belongs to the DNA mismatch repair MutL/HexB family.</text>
</comment>
<dbReference type="Gene3D" id="3.30.230.10">
    <property type="match status" value="1"/>
</dbReference>
<dbReference type="EMBL" id="PIPZ01000002">
    <property type="protein sequence ID" value="RUO59863.1"/>
    <property type="molecule type" value="Genomic_DNA"/>
</dbReference>
<dbReference type="FunFam" id="3.30.565.10:FF:000003">
    <property type="entry name" value="DNA mismatch repair endonuclease MutL"/>
    <property type="match status" value="1"/>
</dbReference>
<dbReference type="Pfam" id="PF08676">
    <property type="entry name" value="MutL_C"/>
    <property type="match status" value="1"/>
</dbReference>
<dbReference type="SMART" id="SM01340">
    <property type="entry name" value="DNA_mis_repair"/>
    <property type="match status" value="1"/>
</dbReference>
<protein>
    <recommendedName>
        <fullName evidence="2 5">DNA mismatch repair protein MutL</fullName>
    </recommendedName>
</protein>
<comment type="caution">
    <text evidence="8">The sequence shown here is derived from an EMBL/GenBank/DDBJ whole genome shotgun (WGS) entry which is preliminary data.</text>
</comment>
<dbReference type="RefSeq" id="WP_126759615.1">
    <property type="nucleotide sequence ID" value="NZ_PIPZ01000002.1"/>
</dbReference>
<dbReference type="Gene3D" id="3.30.1370.100">
    <property type="entry name" value="MutL, C-terminal domain, regulatory subdomain"/>
    <property type="match status" value="1"/>
</dbReference>
<dbReference type="InterPro" id="IPR042120">
    <property type="entry name" value="MutL_C_dimsub"/>
</dbReference>
<evidence type="ECO:0000256" key="3">
    <source>
        <dbReference type="ARBA" id="ARBA00022763"/>
    </source>
</evidence>
<dbReference type="CDD" id="cd03482">
    <property type="entry name" value="MutL_Trans_MutL"/>
    <property type="match status" value="1"/>
</dbReference>
<dbReference type="GO" id="GO:0030983">
    <property type="term" value="F:mismatched DNA binding"/>
    <property type="evidence" value="ECO:0007669"/>
    <property type="project" value="InterPro"/>
</dbReference>
<dbReference type="CDD" id="cd16926">
    <property type="entry name" value="HATPase_MutL-MLH-PMS-like"/>
    <property type="match status" value="1"/>
</dbReference>
<dbReference type="SUPFAM" id="SSF55874">
    <property type="entry name" value="ATPase domain of HSP90 chaperone/DNA topoisomerase II/histidine kinase"/>
    <property type="match status" value="1"/>
</dbReference>
<dbReference type="GO" id="GO:0005524">
    <property type="term" value="F:ATP binding"/>
    <property type="evidence" value="ECO:0007669"/>
    <property type="project" value="InterPro"/>
</dbReference>
<sequence>MPIQLLPISLANQIAAGEVIERPASVVKELVENCLDAGASQITIDIDQGGRRRIRVRDNGSGIPRDELALALSRHATSKISSLSDLEAIQSLGFRGEALASISSVSRLTLTSKTAEQEQAWQAWVEGRDMQAELAPASHPQGTTVDVQDLFFNTPARRKFLRTDKTEFSHIDEVLRRIALARFDVRFQLLHNDKIVRQYAAVQTPEQYIRRIGQVCGNNFTDEVIAIDEQSGPVRLWGWVAPAHACRHQADVQYFYVNGRMMRDRLLGHAVRQAYGDSLGEDRTPTFVLYLELPAQDVDVNVHPAKHEVRFHQARQIHDFVLAGVRQAVATQKSQSNAEATSRSQHGYISSNEALAQQVRELQPQHRDIFPTRTTVSPSAVADYANFATPTRAPSEDSASVETTKSDSKVLTIIQQRFALVENKSLALLNLQQVQHHYLQHQLSQQAKIGLAGQPLLIPVKLTDPDIVTALKSVDTKELALLGIRIECSKQSVTVLDVPSALRQTDIASSMRTLVSKRNSQQELIAWLAHHQVQTNYSMAQAEHWLQYVRELNDCPASFWLAVTLPSLPEALR</sequence>
<evidence type="ECO:0000256" key="2">
    <source>
        <dbReference type="ARBA" id="ARBA00021975"/>
    </source>
</evidence>
<name>A0A432YFY7_9GAMM</name>
<dbReference type="GO" id="GO:0140664">
    <property type="term" value="F:ATP-dependent DNA damage sensor activity"/>
    <property type="evidence" value="ECO:0007669"/>
    <property type="project" value="InterPro"/>
</dbReference>
<dbReference type="NCBIfam" id="TIGR00585">
    <property type="entry name" value="mutl"/>
    <property type="match status" value="1"/>
</dbReference>
<evidence type="ECO:0000256" key="4">
    <source>
        <dbReference type="ARBA" id="ARBA00023204"/>
    </source>
</evidence>
<evidence type="ECO:0000313" key="8">
    <source>
        <dbReference type="EMBL" id="RUO59863.1"/>
    </source>
</evidence>
<dbReference type="Pfam" id="PF13589">
    <property type="entry name" value="HATPase_c_3"/>
    <property type="match status" value="1"/>
</dbReference>
<proteinExistence type="inferred from homology"/>
<dbReference type="AlphaFoldDB" id="A0A432YFY7"/>
<dbReference type="InterPro" id="IPR020568">
    <property type="entry name" value="Ribosomal_Su5_D2-typ_SF"/>
</dbReference>
<dbReference type="PROSITE" id="PS00058">
    <property type="entry name" value="DNA_MISMATCH_REPAIR_1"/>
    <property type="match status" value="1"/>
</dbReference>
<comment type="function">
    <text evidence="5">This protein is involved in the repair of mismatches in DNA. It is required for dam-dependent methyl-directed DNA mismatch repair. May act as a 'molecular matchmaker', a protein that promotes the formation of a stable complex between two or more DNA-binding proteins in an ATP-dependent manner without itself being part of a final effector complex.</text>
</comment>
<dbReference type="InterPro" id="IPR020667">
    <property type="entry name" value="DNA_mismatch_repair_MutL"/>
</dbReference>
<dbReference type="SUPFAM" id="SSF54211">
    <property type="entry name" value="Ribosomal protein S5 domain 2-like"/>
    <property type="match status" value="1"/>
</dbReference>
<evidence type="ECO:0000259" key="7">
    <source>
        <dbReference type="SMART" id="SM01340"/>
    </source>
</evidence>
<dbReference type="InterPro" id="IPR042121">
    <property type="entry name" value="MutL_C_regsub"/>
</dbReference>
<dbReference type="GO" id="GO:0006298">
    <property type="term" value="P:mismatch repair"/>
    <property type="evidence" value="ECO:0007669"/>
    <property type="project" value="UniProtKB-UniRule"/>
</dbReference>
<evidence type="ECO:0000313" key="9">
    <source>
        <dbReference type="Proteomes" id="UP000288127"/>
    </source>
</evidence>
<keyword evidence="4 5" id="KW-0234">DNA repair</keyword>
<dbReference type="SMART" id="SM00853">
    <property type="entry name" value="MutL_C"/>
    <property type="match status" value="1"/>
</dbReference>
<dbReference type="InterPro" id="IPR037198">
    <property type="entry name" value="MutL_C_sf"/>
</dbReference>
<dbReference type="Gene3D" id="3.30.565.10">
    <property type="entry name" value="Histidine kinase-like ATPase, C-terminal domain"/>
    <property type="match status" value="1"/>
</dbReference>
<dbReference type="OrthoDB" id="9763467at2"/>
<organism evidence="8 9">
    <name type="scientific">Pseudidiomarina marina</name>
    <dbReference type="NCBI Taxonomy" id="502366"/>
    <lineage>
        <taxon>Bacteria</taxon>
        <taxon>Pseudomonadati</taxon>
        <taxon>Pseudomonadota</taxon>
        <taxon>Gammaproteobacteria</taxon>
        <taxon>Alteromonadales</taxon>
        <taxon>Idiomarinaceae</taxon>
        <taxon>Pseudidiomarina</taxon>
    </lineage>
</organism>
<keyword evidence="3 5" id="KW-0227">DNA damage</keyword>
<accession>A0A432YFY7</accession>
<dbReference type="InterPro" id="IPR013507">
    <property type="entry name" value="DNA_mismatch_S5_2-like"/>
</dbReference>
<evidence type="ECO:0000256" key="1">
    <source>
        <dbReference type="ARBA" id="ARBA00006082"/>
    </source>
</evidence>
<feature type="domain" description="MutL C-terminal dimerisation" evidence="6">
    <location>
        <begin position="410"/>
        <end position="539"/>
    </location>
</feature>
<reference evidence="9" key="1">
    <citation type="journal article" date="2018" name="Front. Microbiol.">
        <title>Genome-Based Analysis Reveals the Taxonomy and Diversity of the Family Idiomarinaceae.</title>
        <authorList>
            <person name="Liu Y."/>
            <person name="Lai Q."/>
            <person name="Shao Z."/>
        </authorList>
    </citation>
    <scope>NUCLEOTIDE SEQUENCE [LARGE SCALE GENOMIC DNA]</scope>
    <source>
        <strain evidence="9">PIM1</strain>
    </source>
</reference>
<feature type="domain" description="DNA mismatch repair protein S5" evidence="7">
    <location>
        <begin position="212"/>
        <end position="330"/>
    </location>
</feature>
<dbReference type="GO" id="GO:0016887">
    <property type="term" value="F:ATP hydrolysis activity"/>
    <property type="evidence" value="ECO:0007669"/>
    <property type="project" value="InterPro"/>
</dbReference>
<dbReference type="InterPro" id="IPR014790">
    <property type="entry name" value="MutL_C"/>
</dbReference>
<dbReference type="PANTHER" id="PTHR10073:SF12">
    <property type="entry name" value="DNA MISMATCH REPAIR PROTEIN MLH1"/>
    <property type="match status" value="1"/>
</dbReference>
<dbReference type="InterPro" id="IPR002099">
    <property type="entry name" value="MutL/Mlh/PMS"/>
</dbReference>
<dbReference type="Pfam" id="PF01119">
    <property type="entry name" value="DNA_mis_repair"/>
    <property type="match status" value="1"/>
</dbReference>
<dbReference type="InterPro" id="IPR038973">
    <property type="entry name" value="MutL/Mlh/Pms-like"/>
</dbReference>
<dbReference type="Gene3D" id="3.30.1540.20">
    <property type="entry name" value="MutL, C-terminal domain, dimerisation subdomain"/>
    <property type="match status" value="1"/>
</dbReference>
<gene>
    <name evidence="5" type="primary">mutL</name>
    <name evidence="8" type="ORF">CWI76_06970</name>
</gene>
<keyword evidence="9" id="KW-1185">Reference proteome</keyword>
<dbReference type="HAMAP" id="MF_00149">
    <property type="entry name" value="DNA_mis_repair"/>
    <property type="match status" value="1"/>
</dbReference>
<dbReference type="InterPro" id="IPR036890">
    <property type="entry name" value="HATPase_C_sf"/>
</dbReference>
<dbReference type="GO" id="GO:0032300">
    <property type="term" value="C:mismatch repair complex"/>
    <property type="evidence" value="ECO:0007669"/>
    <property type="project" value="InterPro"/>
</dbReference>
<dbReference type="Proteomes" id="UP000288127">
    <property type="component" value="Unassembled WGS sequence"/>
</dbReference>
<dbReference type="InterPro" id="IPR014721">
    <property type="entry name" value="Ribsml_uS5_D2-typ_fold_subgr"/>
</dbReference>
<evidence type="ECO:0000259" key="6">
    <source>
        <dbReference type="SMART" id="SM00853"/>
    </source>
</evidence>
<dbReference type="SUPFAM" id="SSF118116">
    <property type="entry name" value="DNA mismatch repair protein MutL"/>
    <property type="match status" value="1"/>
</dbReference>
<dbReference type="PANTHER" id="PTHR10073">
    <property type="entry name" value="DNA MISMATCH REPAIR PROTEIN MLH, PMS, MUTL"/>
    <property type="match status" value="1"/>
</dbReference>
<evidence type="ECO:0000256" key="5">
    <source>
        <dbReference type="HAMAP-Rule" id="MF_00149"/>
    </source>
</evidence>